<accession>A0ABP9RIK7</accession>
<proteinExistence type="predicted"/>
<sequence>MAGTPTTDGPDDRPTAPGPAARPDTERTRRGTAPDSASGEAAGSNPDGASRAASGTATRSTPGATTRSTTGGANRSSAAGTTRSASGETRAGAGAAAGTAPGGARRPTVPRQRRPARRRRAPVLVAAAVTTVWAAAVSYLAVIAVVALVVLVSGGAAAAVVFRFGTGGWLLAHGVPLDTEAGRLGLVPLAVSVLAAWRLVRAGVHTTRAIGARRRGPVRHGLVAAACVGIVYGLLGAVAAAAAHDGGLAVSPLRAGLTFAGFGAIAAAIGAVGESGLAAGWWSGLPSPVRDAVRTGAVAALLVLGAGAAVAGVAIAVAGGEASDMFAAYHTGVGGQVGLTLLCLVFAPNLAIWSSAYLIGPGFMVGAGAVVSAARVSLGALPAVPVLAGLPSTAVSGLAAPLLGVPMAGGMAAGWLLARRIRRSAERGAPAPSWASLLGAAAGAGPAAGVLLGLAAWASGGSLGSGRLAVTGPDGWWVGLVGALVVAIGAVIAAAATRVLAGGRRWSRPR</sequence>
<evidence type="ECO:0000256" key="1">
    <source>
        <dbReference type="SAM" id="MobiDB-lite"/>
    </source>
</evidence>
<feature type="compositionally biased region" description="Basic residues" evidence="1">
    <location>
        <begin position="111"/>
        <end position="120"/>
    </location>
</feature>
<feature type="transmembrane region" description="Helical" evidence="2">
    <location>
        <begin position="221"/>
        <end position="242"/>
    </location>
</feature>
<dbReference type="EMBL" id="BAABJQ010000001">
    <property type="protein sequence ID" value="GAA5178376.1"/>
    <property type="molecule type" value="Genomic_DNA"/>
</dbReference>
<feature type="region of interest" description="Disordered" evidence="1">
    <location>
        <begin position="1"/>
        <end position="120"/>
    </location>
</feature>
<feature type="transmembrane region" description="Helical" evidence="2">
    <location>
        <begin position="181"/>
        <end position="200"/>
    </location>
</feature>
<feature type="transmembrane region" description="Helical" evidence="2">
    <location>
        <begin position="398"/>
        <end position="417"/>
    </location>
</feature>
<dbReference type="Proteomes" id="UP001501570">
    <property type="component" value="Unassembled WGS sequence"/>
</dbReference>
<evidence type="ECO:0000313" key="3">
    <source>
        <dbReference type="EMBL" id="GAA5178376.1"/>
    </source>
</evidence>
<keyword evidence="2" id="KW-1133">Transmembrane helix</keyword>
<feature type="transmembrane region" description="Helical" evidence="2">
    <location>
        <begin position="437"/>
        <end position="457"/>
    </location>
</feature>
<dbReference type="RefSeq" id="WP_345625657.1">
    <property type="nucleotide sequence ID" value="NZ_BAABJQ010000001.1"/>
</dbReference>
<organism evidence="3 4">
    <name type="scientific">Rugosimonospora acidiphila</name>
    <dbReference type="NCBI Taxonomy" id="556531"/>
    <lineage>
        <taxon>Bacteria</taxon>
        <taxon>Bacillati</taxon>
        <taxon>Actinomycetota</taxon>
        <taxon>Actinomycetes</taxon>
        <taxon>Micromonosporales</taxon>
        <taxon>Micromonosporaceae</taxon>
        <taxon>Rugosimonospora</taxon>
    </lineage>
</organism>
<evidence type="ECO:0000313" key="4">
    <source>
        <dbReference type="Proteomes" id="UP001501570"/>
    </source>
</evidence>
<comment type="caution">
    <text evidence="3">The sequence shown here is derived from an EMBL/GenBank/DDBJ whole genome shotgun (WGS) entry which is preliminary data.</text>
</comment>
<reference evidence="4" key="1">
    <citation type="journal article" date="2019" name="Int. J. Syst. Evol. Microbiol.">
        <title>The Global Catalogue of Microorganisms (GCM) 10K type strain sequencing project: providing services to taxonomists for standard genome sequencing and annotation.</title>
        <authorList>
            <consortium name="The Broad Institute Genomics Platform"/>
            <consortium name="The Broad Institute Genome Sequencing Center for Infectious Disease"/>
            <person name="Wu L."/>
            <person name="Ma J."/>
        </authorList>
    </citation>
    <scope>NUCLEOTIDE SEQUENCE [LARGE SCALE GENOMIC DNA]</scope>
    <source>
        <strain evidence="4">JCM 18304</strain>
    </source>
</reference>
<evidence type="ECO:0000256" key="2">
    <source>
        <dbReference type="SAM" id="Phobius"/>
    </source>
</evidence>
<dbReference type="InterPro" id="IPR045931">
    <property type="entry name" value="DUF6350"/>
</dbReference>
<feature type="compositionally biased region" description="Low complexity" evidence="1">
    <location>
        <begin position="48"/>
        <end position="110"/>
    </location>
</feature>
<keyword evidence="2" id="KW-0812">Transmembrane</keyword>
<dbReference type="Pfam" id="PF19877">
    <property type="entry name" value="DUF6350"/>
    <property type="match status" value="1"/>
</dbReference>
<gene>
    <name evidence="3" type="ORF">GCM10023322_05450</name>
</gene>
<feature type="transmembrane region" description="Helical" evidence="2">
    <location>
        <begin position="477"/>
        <end position="501"/>
    </location>
</feature>
<keyword evidence="4" id="KW-1185">Reference proteome</keyword>
<keyword evidence="2" id="KW-0472">Membrane</keyword>
<evidence type="ECO:0008006" key="5">
    <source>
        <dbReference type="Google" id="ProtNLM"/>
    </source>
</evidence>
<feature type="transmembrane region" description="Helical" evidence="2">
    <location>
        <begin position="123"/>
        <end position="152"/>
    </location>
</feature>
<feature type="transmembrane region" description="Helical" evidence="2">
    <location>
        <begin position="358"/>
        <end position="378"/>
    </location>
</feature>
<feature type="transmembrane region" description="Helical" evidence="2">
    <location>
        <begin position="262"/>
        <end position="285"/>
    </location>
</feature>
<feature type="transmembrane region" description="Helical" evidence="2">
    <location>
        <begin position="326"/>
        <end position="346"/>
    </location>
</feature>
<protein>
    <recommendedName>
        <fullName evidence="5">Integral membrane protein</fullName>
    </recommendedName>
</protein>
<name>A0ABP9RIK7_9ACTN</name>
<feature type="transmembrane region" description="Helical" evidence="2">
    <location>
        <begin position="297"/>
        <end position="320"/>
    </location>
</feature>